<protein>
    <submittedName>
        <fullName evidence="1">Uncharacterized protein</fullName>
    </submittedName>
</protein>
<dbReference type="Proteomes" id="UP000294933">
    <property type="component" value="Unassembled WGS sequence"/>
</dbReference>
<name>A0A4Y7PWV7_9AGAM</name>
<evidence type="ECO:0000313" key="2">
    <source>
        <dbReference type="Proteomes" id="UP000294933"/>
    </source>
</evidence>
<reference evidence="1 2" key="1">
    <citation type="submission" date="2018-06" db="EMBL/GenBank/DDBJ databases">
        <title>A transcriptomic atlas of mushroom development highlights an independent origin of complex multicellularity.</title>
        <authorList>
            <consortium name="DOE Joint Genome Institute"/>
            <person name="Krizsan K."/>
            <person name="Almasi E."/>
            <person name="Merenyi Z."/>
            <person name="Sahu N."/>
            <person name="Viragh M."/>
            <person name="Koszo T."/>
            <person name="Mondo S."/>
            <person name="Kiss B."/>
            <person name="Balint B."/>
            <person name="Kues U."/>
            <person name="Barry K."/>
            <person name="Hegedus J.C."/>
            <person name="Henrissat B."/>
            <person name="Johnson J."/>
            <person name="Lipzen A."/>
            <person name="Ohm R."/>
            <person name="Nagy I."/>
            <person name="Pangilinan J."/>
            <person name="Yan J."/>
            <person name="Xiong Y."/>
            <person name="Grigoriev I.V."/>
            <person name="Hibbett D.S."/>
            <person name="Nagy L.G."/>
        </authorList>
    </citation>
    <scope>NUCLEOTIDE SEQUENCE [LARGE SCALE GENOMIC DNA]</scope>
    <source>
        <strain evidence="1 2">SZMC22713</strain>
    </source>
</reference>
<dbReference type="AlphaFoldDB" id="A0A4Y7PWV7"/>
<keyword evidence="2" id="KW-1185">Reference proteome</keyword>
<accession>A0A4Y7PWV7</accession>
<dbReference type="EMBL" id="ML170195">
    <property type="protein sequence ID" value="TDL19551.1"/>
    <property type="molecule type" value="Genomic_DNA"/>
</dbReference>
<dbReference type="OrthoDB" id="5396786at2759"/>
<proteinExistence type="predicted"/>
<dbReference type="VEuPathDB" id="FungiDB:BD410DRAFT_432045"/>
<gene>
    <name evidence="1" type="ORF">BD410DRAFT_432045</name>
</gene>
<organism evidence="1 2">
    <name type="scientific">Rickenella mellea</name>
    <dbReference type="NCBI Taxonomy" id="50990"/>
    <lineage>
        <taxon>Eukaryota</taxon>
        <taxon>Fungi</taxon>
        <taxon>Dikarya</taxon>
        <taxon>Basidiomycota</taxon>
        <taxon>Agaricomycotina</taxon>
        <taxon>Agaricomycetes</taxon>
        <taxon>Hymenochaetales</taxon>
        <taxon>Rickenellaceae</taxon>
        <taxon>Rickenella</taxon>
    </lineage>
</organism>
<evidence type="ECO:0000313" key="1">
    <source>
        <dbReference type="EMBL" id="TDL19551.1"/>
    </source>
</evidence>
<sequence length="167" mass="18613">MGSSSVHCFPRSCARISRKFHLFREAVQKLRKLDRGEQNHTWVSTQARDGSARINCGKPLVLLLTVTFLNQRSPNSMYWPFSNPILKLRQKTPEEILGHLLSDIQGAIEFVGPLFNNADGRVILESRPVGNSQLPKDGGKQVGQIGASSCQSCIACFTLRHLFLHVS</sequence>